<protein>
    <recommendedName>
        <fullName evidence="4">SsuA/THI5-like domain-containing protein</fullName>
    </recommendedName>
</protein>
<accession>A0A383CCM9</accession>
<dbReference type="PANTHER" id="PTHR30024">
    <property type="entry name" value="ALIPHATIC SULFONATES-BINDING PROTEIN-RELATED"/>
    <property type="match status" value="1"/>
</dbReference>
<dbReference type="SUPFAM" id="SSF53850">
    <property type="entry name" value="Periplasmic binding protein-like II"/>
    <property type="match status" value="1"/>
</dbReference>
<proteinExistence type="inferred from homology"/>
<comment type="subcellular location">
    <subcellularLocation>
        <location evidence="1">Periplasm</location>
    </subcellularLocation>
</comment>
<organism evidence="5">
    <name type="scientific">marine metagenome</name>
    <dbReference type="NCBI Taxonomy" id="408172"/>
    <lineage>
        <taxon>unclassified sequences</taxon>
        <taxon>metagenomes</taxon>
        <taxon>ecological metagenomes</taxon>
    </lineage>
</organism>
<dbReference type="GO" id="GO:0042597">
    <property type="term" value="C:periplasmic space"/>
    <property type="evidence" value="ECO:0007669"/>
    <property type="project" value="UniProtKB-SubCell"/>
</dbReference>
<keyword evidence="3" id="KW-0732">Signal</keyword>
<name>A0A383CCM9_9ZZZZ</name>
<evidence type="ECO:0000256" key="2">
    <source>
        <dbReference type="ARBA" id="ARBA00010742"/>
    </source>
</evidence>
<evidence type="ECO:0000256" key="1">
    <source>
        <dbReference type="ARBA" id="ARBA00004418"/>
    </source>
</evidence>
<gene>
    <name evidence="5" type="ORF">METZ01_LOCUS482826</name>
</gene>
<sequence length="186" mass="19468">MRIAVPDLVSNSYFPAVAAVELGHFKAEGVDAELQMISPIPRAMAALRDGEIDFVAGPAHATLAAFPDWQGAKVVAALAKQTFWLLVLRADLDVEPGDVQAVKGLRIGAAPGPEQAFRHLLTEAGIDLVRDGVELGRVPGAEGHDVNFGVHAAGVLERGEIDGFWANAMGCEVAVQSGAGKVILDV</sequence>
<evidence type="ECO:0000259" key="4">
    <source>
        <dbReference type="Pfam" id="PF09084"/>
    </source>
</evidence>
<comment type="similarity">
    <text evidence="2">Belongs to the bacterial solute-binding protein SsuA/TauA family.</text>
</comment>
<reference evidence="5" key="1">
    <citation type="submission" date="2018-05" db="EMBL/GenBank/DDBJ databases">
        <authorList>
            <person name="Lanie J.A."/>
            <person name="Ng W.-L."/>
            <person name="Kazmierczak K.M."/>
            <person name="Andrzejewski T.M."/>
            <person name="Davidsen T.M."/>
            <person name="Wayne K.J."/>
            <person name="Tettelin H."/>
            <person name="Glass J.I."/>
            <person name="Rusch D."/>
            <person name="Podicherti R."/>
            <person name="Tsui H.-C.T."/>
            <person name="Winkler M.E."/>
        </authorList>
    </citation>
    <scope>NUCLEOTIDE SEQUENCE</scope>
</reference>
<dbReference type="InterPro" id="IPR015168">
    <property type="entry name" value="SsuA/THI5"/>
</dbReference>
<evidence type="ECO:0000313" key="5">
    <source>
        <dbReference type="EMBL" id="SVE29972.1"/>
    </source>
</evidence>
<dbReference type="Pfam" id="PF09084">
    <property type="entry name" value="NMT1"/>
    <property type="match status" value="1"/>
</dbReference>
<dbReference type="EMBL" id="UINC01207744">
    <property type="protein sequence ID" value="SVE29972.1"/>
    <property type="molecule type" value="Genomic_DNA"/>
</dbReference>
<feature type="domain" description="SsuA/THI5-like" evidence="4">
    <location>
        <begin position="14"/>
        <end position="127"/>
    </location>
</feature>
<dbReference type="PANTHER" id="PTHR30024:SF47">
    <property type="entry name" value="TAURINE-BINDING PERIPLASMIC PROTEIN"/>
    <property type="match status" value="1"/>
</dbReference>
<feature type="non-terminal residue" evidence="5">
    <location>
        <position position="186"/>
    </location>
</feature>
<dbReference type="Gene3D" id="3.40.190.10">
    <property type="entry name" value="Periplasmic binding protein-like II"/>
    <property type="match status" value="2"/>
</dbReference>
<dbReference type="AlphaFoldDB" id="A0A383CCM9"/>
<evidence type="ECO:0000256" key="3">
    <source>
        <dbReference type="ARBA" id="ARBA00022729"/>
    </source>
</evidence>